<feature type="region of interest" description="Disordered" evidence="1">
    <location>
        <begin position="339"/>
        <end position="365"/>
    </location>
</feature>
<dbReference type="AlphaFoldDB" id="A0AAF0Y565"/>
<dbReference type="InterPro" id="IPR023674">
    <property type="entry name" value="Ribosomal_uL1-like"/>
</dbReference>
<sequence>MAKKSAAPQAPIDAAPAGTLPADFNKAQATKAVNALLKHAAKVQKEREETELLERDEHVWLSINTKTGSTRKKLMPVKIQLPSPPLPPPPATSVCLITKDPQREYKDLLEAHGIKFIARVVGVDKLKGKFKPFEPRRQLAADHELFLCDDRVLPMMPKLLGKIFFTAKKQPIPVNLLRKDLKAELGRAINSTYFHPSTGTSNSIRIATIGTSTAAQTTENLLAALPAAVELIPGGWENVLSVGIKTSTSVLLPVYSASLDSRFADAAEDVDMDAPVAAPAPKKGKGKAAPVSAVAEVTAAAGKAKAAKVEAAVAAVAAPAPSKKVVVKAKKGVSAGVEVTPKKKSSTIGSGAKKAKTAAIGKARK</sequence>
<dbReference type="GeneID" id="87804754"/>
<keyword evidence="3" id="KW-1185">Reference proteome</keyword>
<dbReference type="InterPro" id="IPR016095">
    <property type="entry name" value="Ribosomal_uL1_3-a/b-sand"/>
</dbReference>
<dbReference type="EMBL" id="CP086714">
    <property type="protein sequence ID" value="WOO77946.1"/>
    <property type="molecule type" value="Genomic_DNA"/>
</dbReference>
<name>A0AAF0Y565_9TREE</name>
<accession>A0AAF0Y565</accession>
<dbReference type="RefSeq" id="XP_062623978.1">
    <property type="nucleotide sequence ID" value="XM_062767994.1"/>
</dbReference>
<evidence type="ECO:0000313" key="3">
    <source>
        <dbReference type="Proteomes" id="UP000827549"/>
    </source>
</evidence>
<dbReference type="InterPro" id="IPR028364">
    <property type="entry name" value="Ribosomal_uL1/biogenesis"/>
</dbReference>
<dbReference type="Proteomes" id="UP000827549">
    <property type="component" value="Chromosome 1"/>
</dbReference>
<protein>
    <submittedName>
        <fullName evidence="2">Ribosome biogenesis protein</fullName>
    </submittedName>
</protein>
<dbReference type="Pfam" id="PF00687">
    <property type="entry name" value="Ribosomal_L1"/>
    <property type="match status" value="1"/>
</dbReference>
<dbReference type="CDD" id="cd00403">
    <property type="entry name" value="Ribosomal_L1"/>
    <property type="match status" value="1"/>
</dbReference>
<evidence type="ECO:0000256" key="1">
    <source>
        <dbReference type="SAM" id="MobiDB-lite"/>
    </source>
</evidence>
<evidence type="ECO:0000313" key="2">
    <source>
        <dbReference type="EMBL" id="WOO77946.1"/>
    </source>
</evidence>
<gene>
    <name evidence="2" type="primary">SPAC8F11.04</name>
    <name evidence="2" type="ORF">LOC62_01G001499</name>
</gene>
<proteinExistence type="predicted"/>
<reference evidence="2" key="1">
    <citation type="submission" date="2023-10" db="EMBL/GenBank/DDBJ databases">
        <authorList>
            <person name="Noh H."/>
        </authorList>
    </citation>
    <scope>NUCLEOTIDE SEQUENCE</scope>
    <source>
        <strain evidence="2">DUCC4014</strain>
    </source>
</reference>
<feature type="compositionally biased region" description="Low complexity" evidence="1">
    <location>
        <begin position="1"/>
        <end position="17"/>
    </location>
</feature>
<dbReference type="SUPFAM" id="SSF56808">
    <property type="entry name" value="Ribosomal protein L1"/>
    <property type="match status" value="1"/>
</dbReference>
<organism evidence="2 3">
    <name type="scientific">Vanrija pseudolonga</name>
    <dbReference type="NCBI Taxonomy" id="143232"/>
    <lineage>
        <taxon>Eukaryota</taxon>
        <taxon>Fungi</taxon>
        <taxon>Dikarya</taxon>
        <taxon>Basidiomycota</taxon>
        <taxon>Agaricomycotina</taxon>
        <taxon>Tremellomycetes</taxon>
        <taxon>Trichosporonales</taxon>
        <taxon>Trichosporonaceae</taxon>
        <taxon>Vanrija</taxon>
    </lineage>
</organism>
<dbReference type="FunFam" id="3.40.50.790:FF:000011">
    <property type="entry name" value="Unplaced genomic scaffold supercont1.18, whole genome shotgun sequence"/>
    <property type="match status" value="1"/>
</dbReference>
<dbReference type="Gene3D" id="3.40.50.790">
    <property type="match status" value="1"/>
</dbReference>
<feature type="region of interest" description="Disordered" evidence="1">
    <location>
        <begin position="1"/>
        <end position="20"/>
    </location>
</feature>